<evidence type="ECO:0000313" key="16">
    <source>
        <dbReference type="Proteomes" id="UP000323824"/>
    </source>
</evidence>
<dbReference type="InterPro" id="IPR034291">
    <property type="entry name" value="TMP_synthase"/>
</dbReference>
<feature type="binding site" evidence="10">
    <location>
        <begin position="169"/>
        <end position="173"/>
    </location>
    <ligand>
        <name>4-amino-2-methyl-5-(diphosphooxymethyl)pyrimidine</name>
        <dbReference type="ChEBI" id="CHEBI:57841"/>
    </ligand>
</feature>
<proteinExistence type="inferred from homology"/>
<sequence>MDSNINRVCEGFRVIEDILRFKYNELNLTKRLKVSRHRIRTSLYQLDKTLLHHRDVQSDIGLIVDQDLNLEEFKSIESIILGNFKRVQEGLRTLEEIAKSLNRFEENTLFKEVRYVTYNLEREIIFYIEEKPLLTLPSLYGITYLKGSRGRSNIDIVEEFIKADLKLIQYREKDLSQKEKLKECIKIRELTSKNNVTFIVNDDIDIALLVDADGVHIGQDDLPINRVRKLIGKNKIIGVSTHSPSQAKKAELDGADYIGVGPIFPTKTKVNVCKAVGLDYLKWVEKNISIPFVAIGGIKEANIDSVLSQGAKSVAIVSELTLSNDISSKVKAVIRKIEEKSYNEV</sequence>
<organism evidence="15 16">
    <name type="scientific">Thiospirochaeta perfilievii</name>
    <dbReference type="NCBI Taxonomy" id="252967"/>
    <lineage>
        <taxon>Bacteria</taxon>
        <taxon>Pseudomonadati</taxon>
        <taxon>Spirochaetota</taxon>
        <taxon>Spirochaetia</taxon>
        <taxon>Spirochaetales</taxon>
        <taxon>Spirochaetaceae</taxon>
        <taxon>Thiospirochaeta</taxon>
    </lineage>
</organism>
<evidence type="ECO:0000313" key="15">
    <source>
        <dbReference type="EMBL" id="QEN06400.1"/>
    </source>
</evidence>
<reference evidence="15 16" key="1">
    <citation type="submission" date="2019-02" db="EMBL/GenBank/DDBJ databases">
        <authorList>
            <person name="Fomenkov A."/>
            <person name="Dubinina G."/>
            <person name="Grabovich M."/>
            <person name="Vincze T."/>
            <person name="Roberts R.J."/>
        </authorList>
    </citation>
    <scope>NUCLEOTIDE SEQUENCE [LARGE SCALE GENOMIC DNA]</scope>
    <source>
        <strain evidence="15 16">P</strain>
    </source>
</reference>
<dbReference type="Proteomes" id="UP000323824">
    <property type="component" value="Chromosome"/>
</dbReference>
<evidence type="ECO:0000256" key="7">
    <source>
        <dbReference type="ARBA" id="ARBA00047334"/>
    </source>
</evidence>
<dbReference type="OrthoDB" id="9812206at2"/>
<dbReference type="InterPro" id="IPR036206">
    <property type="entry name" value="ThiamineP_synth_sf"/>
</dbReference>
<comment type="catalytic activity">
    <reaction evidence="9 10 11">
        <text>2-[(2R,5Z)-2-carboxy-4-methylthiazol-5(2H)-ylidene]ethyl phosphate + 4-amino-2-methyl-5-(diphosphooxymethyl)pyrimidine + 2 H(+) = thiamine phosphate + CO2 + diphosphate</text>
        <dbReference type="Rhea" id="RHEA:47844"/>
        <dbReference type="ChEBI" id="CHEBI:15378"/>
        <dbReference type="ChEBI" id="CHEBI:16526"/>
        <dbReference type="ChEBI" id="CHEBI:33019"/>
        <dbReference type="ChEBI" id="CHEBI:37575"/>
        <dbReference type="ChEBI" id="CHEBI:57841"/>
        <dbReference type="ChEBI" id="CHEBI:62899"/>
        <dbReference type="EC" id="2.5.1.3"/>
    </reaction>
</comment>
<evidence type="ECO:0000256" key="2">
    <source>
        <dbReference type="ARBA" id="ARBA00005165"/>
    </source>
</evidence>
<evidence type="ECO:0000256" key="10">
    <source>
        <dbReference type="HAMAP-Rule" id="MF_00097"/>
    </source>
</evidence>
<evidence type="ECO:0000256" key="6">
    <source>
        <dbReference type="ARBA" id="ARBA00022977"/>
    </source>
</evidence>
<dbReference type="GO" id="GO:0004789">
    <property type="term" value="F:thiamine-phosphate diphosphorylase activity"/>
    <property type="evidence" value="ECO:0007669"/>
    <property type="project" value="UniProtKB-UniRule"/>
</dbReference>
<feature type="binding site" evidence="10">
    <location>
        <position position="202"/>
    </location>
    <ligand>
        <name>Mg(2+)</name>
        <dbReference type="ChEBI" id="CHEBI:18420"/>
    </ligand>
</feature>
<dbReference type="GO" id="GO:0005737">
    <property type="term" value="C:cytoplasm"/>
    <property type="evidence" value="ECO:0007669"/>
    <property type="project" value="TreeGrafter"/>
</dbReference>
<feature type="binding site" evidence="10">
    <location>
        <position position="269"/>
    </location>
    <ligand>
        <name>4-amino-2-methyl-5-(diphosphooxymethyl)pyrimidine</name>
        <dbReference type="ChEBI" id="CHEBI:57841"/>
    </ligand>
</feature>
<dbReference type="Gene3D" id="3.20.20.70">
    <property type="entry name" value="Aldolase class I"/>
    <property type="match status" value="1"/>
</dbReference>
<dbReference type="Pfam" id="PF02581">
    <property type="entry name" value="TMP-TENI"/>
    <property type="match status" value="1"/>
</dbReference>
<feature type="binding site" evidence="10">
    <location>
        <position position="297"/>
    </location>
    <ligand>
        <name>2-[(2R,5Z)-2-carboxy-4-methylthiazol-5(2H)-ylidene]ethyl phosphate</name>
        <dbReference type="ChEBI" id="CHEBI:62899"/>
    </ligand>
</feature>
<dbReference type="GO" id="GO:0000287">
    <property type="term" value="F:magnesium ion binding"/>
    <property type="evidence" value="ECO:0007669"/>
    <property type="project" value="UniProtKB-UniRule"/>
</dbReference>
<feature type="binding site" evidence="10">
    <location>
        <position position="221"/>
    </location>
    <ligand>
        <name>Mg(2+)</name>
        <dbReference type="ChEBI" id="CHEBI:18420"/>
    </ligand>
</feature>
<feature type="binding site" evidence="10">
    <location>
        <position position="201"/>
    </location>
    <ligand>
        <name>4-amino-2-methyl-5-(diphosphooxymethyl)pyrimidine</name>
        <dbReference type="ChEBI" id="CHEBI:57841"/>
    </ligand>
</feature>
<comment type="cofactor">
    <cofactor evidence="10">
        <name>Mg(2+)</name>
        <dbReference type="ChEBI" id="CHEBI:18420"/>
    </cofactor>
    <text evidence="10">Binds 1 Mg(2+) ion per subunit.</text>
</comment>
<comment type="pathway">
    <text evidence="2 10 12">Cofactor biosynthesis; thiamine diphosphate biosynthesis; thiamine phosphate from 4-amino-2-methyl-5-diphosphomethylpyrimidine and 4-methyl-5-(2-phosphoethyl)-thiazole: step 1/1.</text>
</comment>
<keyword evidence="3 10" id="KW-0808">Transferase</keyword>
<feature type="domain" description="Thiamine phosphate synthase/TenI" evidence="13">
    <location>
        <begin position="140"/>
        <end position="319"/>
    </location>
</feature>
<dbReference type="PANTHER" id="PTHR20857">
    <property type="entry name" value="THIAMINE-PHOSPHATE PYROPHOSPHORYLASE"/>
    <property type="match status" value="1"/>
</dbReference>
<comment type="function">
    <text evidence="1 10">Condenses 4-methyl-5-(beta-hydroxyethyl)thiazole monophosphate (THZ-P) and 2-methyl-4-amino-5-hydroxymethyl pyrimidine pyrophosphate (HMP-PP) to form thiamine monophosphate (TMP).</text>
</comment>
<dbReference type="KEGG" id="sper:EW093_14525"/>
<dbReference type="SUPFAM" id="SSF51391">
    <property type="entry name" value="Thiamin phosphate synthase"/>
    <property type="match status" value="1"/>
</dbReference>
<evidence type="ECO:0000256" key="8">
    <source>
        <dbReference type="ARBA" id="ARBA00047851"/>
    </source>
</evidence>
<dbReference type="InterPro" id="IPR022998">
    <property type="entry name" value="ThiamineP_synth_TenI"/>
</dbReference>
<dbReference type="HAMAP" id="MF_00097">
    <property type="entry name" value="TMP_synthase"/>
    <property type="match status" value="1"/>
</dbReference>
<evidence type="ECO:0000256" key="9">
    <source>
        <dbReference type="ARBA" id="ARBA00047883"/>
    </source>
</evidence>
<dbReference type="PANTHER" id="PTHR20857:SF15">
    <property type="entry name" value="THIAMINE-PHOSPHATE SYNTHASE"/>
    <property type="match status" value="1"/>
</dbReference>
<dbReference type="InterPro" id="IPR013785">
    <property type="entry name" value="Aldolase_TIM"/>
</dbReference>
<keyword evidence="5 10" id="KW-0460">Magnesium</keyword>
<dbReference type="GO" id="GO:0009229">
    <property type="term" value="P:thiamine diphosphate biosynthetic process"/>
    <property type="evidence" value="ECO:0007669"/>
    <property type="project" value="UniProtKB-UniRule"/>
</dbReference>
<name>A0A5C1QHD5_9SPIO</name>
<evidence type="ECO:0000256" key="12">
    <source>
        <dbReference type="RuleBase" id="RU004253"/>
    </source>
</evidence>
<comment type="catalytic activity">
    <reaction evidence="8 10 11">
        <text>2-(2-carboxy-4-methylthiazol-5-yl)ethyl phosphate + 4-amino-2-methyl-5-(diphosphooxymethyl)pyrimidine + 2 H(+) = thiamine phosphate + CO2 + diphosphate</text>
        <dbReference type="Rhea" id="RHEA:47848"/>
        <dbReference type="ChEBI" id="CHEBI:15378"/>
        <dbReference type="ChEBI" id="CHEBI:16526"/>
        <dbReference type="ChEBI" id="CHEBI:33019"/>
        <dbReference type="ChEBI" id="CHEBI:37575"/>
        <dbReference type="ChEBI" id="CHEBI:57841"/>
        <dbReference type="ChEBI" id="CHEBI:62890"/>
        <dbReference type="EC" id="2.5.1.3"/>
    </reaction>
</comment>
<dbReference type="CDD" id="cd00564">
    <property type="entry name" value="TMP_TenI"/>
    <property type="match status" value="1"/>
</dbReference>
<feature type="binding site" evidence="10">
    <location>
        <begin position="317"/>
        <end position="318"/>
    </location>
    <ligand>
        <name>2-[(2R,5Z)-2-carboxy-4-methylthiazol-5(2H)-ylidene]ethyl phosphate</name>
        <dbReference type="ChEBI" id="CHEBI:62899"/>
    </ligand>
</feature>
<keyword evidence="4 10" id="KW-0479">Metal-binding</keyword>
<dbReference type="PIRSF" id="PIRSF000512">
    <property type="entry name" value="TMP_PPase_Cyanobac_prd"/>
    <property type="match status" value="1"/>
</dbReference>
<evidence type="ECO:0000256" key="3">
    <source>
        <dbReference type="ARBA" id="ARBA00022679"/>
    </source>
</evidence>
<evidence type="ECO:0000259" key="14">
    <source>
        <dbReference type="Pfam" id="PF17792"/>
    </source>
</evidence>
<evidence type="ECO:0000259" key="13">
    <source>
        <dbReference type="Pfam" id="PF02581"/>
    </source>
</evidence>
<dbReference type="Pfam" id="PF17792">
    <property type="entry name" value="ThiD2"/>
    <property type="match status" value="1"/>
</dbReference>
<accession>A0A5C1QHD5</accession>
<dbReference type="EMBL" id="CP035807">
    <property type="protein sequence ID" value="QEN06400.1"/>
    <property type="molecule type" value="Genomic_DNA"/>
</dbReference>
<dbReference type="FunFam" id="3.20.20.70:FF:000096">
    <property type="entry name" value="Thiamine-phosphate synthase"/>
    <property type="match status" value="1"/>
</dbReference>
<dbReference type="AlphaFoldDB" id="A0A5C1QHD5"/>
<reference evidence="15 16" key="2">
    <citation type="submission" date="2019-09" db="EMBL/GenBank/DDBJ databases">
        <title>Complete Genome Sequence and Methylome Analysis of free living Spirochaetas.</title>
        <authorList>
            <person name="Leshcheva N."/>
            <person name="Mikheeva N."/>
        </authorList>
    </citation>
    <scope>NUCLEOTIDE SEQUENCE [LARGE SCALE GENOMIC DNA]</scope>
    <source>
        <strain evidence="15 16">P</strain>
    </source>
</reference>
<feature type="domain" description="ThiD2" evidence="14">
    <location>
        <begin position="1"/>
        <end position="122"/>
    </location>
</feature>
<evidence type="ECO:0000256" key="1">
    <source>
        <dbReference type="ARBA" id="ARBA00003814"/>
    </source>
</evidence>
<comment type="similarity">
    <text evidence="10 11">Belongs to the thiamine-phosphate synthase family.</text>
</comment>
<gene>
    <name evidence="10 15" type="primary">thiE</name>
    <name evidence="15" type="ORF">EW093_14525</name>
</gene>
<feature type="binding site" evidence="10">
    <location>
        <begin position="266"/>
        <end position="268"/>
    </location>
    <ligand>
        <name>2-[(2R,5Z)-2-carboxy-4-methylthiazol-5(2H)-ylidene]ethyl phosphate</name>
        <dbReference type="ChEBI" id="CHEBI:62899"/>
    </ligand>
</feature>
<keyword evidence="6 10" id="KW-0784">Thiamine biosynthesis</keyword>
<feature type="binding site" evidence="10">
    <location>
        <position position="240"/>
    </location>
    <ligand>
        <name>4-amino-2-methyl-5-(diphosphooxymethyl)pyrimidine</name>
        <dbReference type="ChEBI" id="CHEBI:57841"/>
    </ligand>
</feature>
<dbReference type="GO" id="GO:0009228">
    <property type="term" value="P:thiamine biosynthetic process"/>
    <property type="evidence" value="ECO:0007669"/>
    <property type="project" value="UniProtKB-KW"/>
</dbReference>
<evidence type="ECO:0000256" key="5">
    <source>
        <dbReference type="ARBA" id="ARBA00022842"/>
    </source>
</evidence>
<dbReference type="EC" id="2.5.1.3" evidence="10"/>
<dbReference type="InterPro" id="IPR016229">
    <property type="entry name" value="TMP_synthase_cyanobac_bac"/>
</dbReference>
<evidence type="ECO:0000256" key="4">
    <source>
        <dbReference type="ARBA" id="ARBA00022723"/>
    </source>
</evidence>
<keyword evidence="16" id="KW-1185">Reference proteome</keyword>
<comment type="catalytic activity">
    <reaction evidence="7 10 11">
        <text>4-methyl-5-(2-phosphooxyethyl)-thiazole + 4-amino-2-methyl-5-(diphosphooxymethyl)pyrimidine + H(+) = thiamine phosphate + diphosphate</text>
        <dbReference type="Rhea" id="RHEA:22328"/>
        <dbReference type="ChEBI" id="CHEBI:15378"/>
        <dbReference type="ChEBI" id="CHEBI:33019"/>
        <dbReference type="ChEBI" id="CHEBI:37575"/>
        <dbReference type="ChEBI" id="CHEBI:57841"/>
        <dbReference type="ChEBI" id="CHEBI:58296"/>
        <dbReference type="EC" id="2.5.1.3"/>
    </reaction>
</comment>
<dbReference type="UniPathway" id="UPA00060">
    <property type="reaction ID" value="UER00141"/>
</dbReference>
<protein>
    <recommendedName>
        <fullName evidence="10">Thiamine-phosphate synthase</fullName>
        <shortName evidence="10">TP synthase</shortName>
        <shortName evidence="10">TPS</shortName>
        <ecNumber evidence="10">2.5.1.3</ecNumber>
    </recommendedName>
    <alternativeName>
        <fullName evidence="10">Thiamine-phosphate pyrophosphorylase</fullName>
        <shortName evidence="10">TMP pyrophosphorylase</shortName>
        <shortName evidence="10">TMP-PPase</shortName>
    </alternativeName>
</protein>
<dbReference type="InterPro" id="IPR041397">
    <property type="entry name" value="ThiD2"/>
</dbReference>
<dbReference type="NCBIfam" id="TIGR00693">
    <property type="entry name" value="thiE"/>
    <property type="match status" value="1"/>
</dbReference>
<evidence type="ECO:0000256" key="11">
    <source>
        <dbReference type="RuleBase" id="RU003826"/>
    </source>
</evidence>